<name>A0ABU8N489_9PSEU</name>
<dbReference type="EMBL" id="JBBEGL010000003">
    <property type="protein sequence ID" value="MEJ2887186.1"/>
    <property type="molecule type" value="Genomic_DNA"/>
</dbReference>
<reference evidence="2 3" key="1">
    <citation type="submission" date="2024-03" db="EMBL/GenBank/DDBJ databases">
        <title>Actinomycetospora sp. OC33-EN06, a novel actinomycete isolated from wild orchid (Aerides multiflora).</title>
        <authorList>
            <person name="Suriyachadkun C."/>
        </authorList>
    </citation>
    <scope>NUCLEOTIDE SEQUENCE [LARGE SCALE GENOMIC DNA]</scope>
    <source>
        <strain evidence="2 3">OC33-EN06</strain>
    </source>
</reference>
<gene>
    <name evidence="2" type="ORF">WCD41_12075</name>
</gene>
<sequence>MTPENTVSTVNTVAALRAHENARLPVEAYDGGARPAAARARDADPAAGPRAGENRR</sequence>
<evidence type="ECO:0000313" key="2">
    <source>
        <dbReference type="EMBL" id="MEJ2887186.1"/>
    </source>
</evidence>
<organism evidence="2 3">
    <name type="scientific">Actinomycetospora aeridis</name>
    <dbReference type="NCBI Taxonomy" id="3129231"/>
    <lineage>
        <taxon>Bacteria</taxon>
        <taxon>Bacillati</taxon>
        <taxon>Actinomycetota</taxon>
        <taxon>Actinomycetes</taxon>
        <taxon>Pseudonocardiales</taxon>
        <taxon>Pseudonocardiaceae</taxon>
        <taxon>Actinomycetospora</taxon>
    </lineage>
</organism>
<evidence type="ECO:0000313" key="3">
    <source>
        <dbReference type="Proteomes" id="UP001370100"/>
    </source>
</evidence>
<comment type="caution">
    <text evidence="2">The sequence shown here is derived from an EMBL/GenBank/DDBJ whole genome shotgun (WGS) entry which is preliminary data.</text>
</comment>
<feature type="region of interest" description="Disordered" evidence="1">
    <location>
        <begin position="26"/>
        <end position="56"/>
    </location>
</feature>
<proteinExistence type="predicted"/>
<evidence type="ECO:0000256" key="1">
    <source>
        <dbReference type="SAM" id="MobiDB-lite"/>
    </source>
</evidence>
<feature type="compositionally biased region" description="Low complexity" evidence="1">
    <location>
        <begin position="45"/>
        <end position="56"/>
    </location>
</feature>
<protein>
    <submittedName>
        <fullName evidence="2">Uncharacterized protein</fullName>
    </submittedName>
</protein>
<accession>A0ABU8N489</accession>
<dbReference type="RefSeq" id="WP_337713675.1">
    <property type="nucleotide sequence ID" value="NZ_JBBEGL010000003.1"/>
</dbReference>
<keyword evidence="3" id="KW-1185">Reference proteome</keyword>
<dbReference type="Proteomes" id="UP001370100">
    <property type="component" value="Unassembled WGS sequence"/>
</dbReference>